<dbReference type="GO" id="GO:0006784">
    <property type="term" value="P:heme A biosynthetic process"/>
    <property type="evidence" value="ECO:0007669"/>
    <property type="project" value="TreeGrafter"/>
</dbReference>
<dbReference type="InterPro" id="IPR000537">
    <property type="entry name" value="UbiA_prenyltransferase"/>
</dbReference>
<evidence type="ECO:0000256" key="6">
    <source>
        <dbReference type="ARBA" id="ARBA00022946"/>
    </source>
</evidence>
<evidence type="ECO:0000256" key="7">
    <source>
        <dbReference type="ARBA" id="ARBA00022989"/>
    </source>
</evidence>
<comment type="subcellular location">
    <subcellularLocation>
        <location evidence="1">Mitochondrion membrane</location>
        <topology evidence="1">Multi-pass membrane protein</topology>
    </subcellularLocation>
</comment>
<evidence type="ECO:0000313" key="14">
    <source>
        <dbReference type="Proteomes" id="UP000837801"/>
    </source>
</evidence>
<dbReference type="CDD" id="cd13957">
    <property type="entry name" value="PT_UbiA_Cox10"/>
    <property type="match status" value="1"/>
</dbReference>
<dbReference type="FunFam" id="1.10.357.140:FF:000004">
    <property type="entry name" value="Protoheme IX farnesyltransferase, mitochondrial"/>
    <property type="match status" value="1"/>
</dbReference>
<gene>
    <name evidence="13" type="ORF">CLIB1423_29S00210</name>
</gene>
<keyword evidence="5 12" id="KW-0812">Transmembrane</keyword>
<evidence type="ECO:0000256" key="4">
    <source>
        <dbReference type="ARBA" id="ARBA00022679"/>
    </source>
</evidence>
<evidence type="ECO:0000256" key="12">
    <source>
        <dbReference type="SAM" id="Phobius"/>
    </source>
</evidence>
<dbReference type="NCBIfam" id="TIGR01473">
    <property type="entry name" value="cyoE_ctaB"/>
    <property type="match status" value="1"/>
</dbReference>
<dbReference type="InterPro" id="IPR006369">
    <property type="entry name" value="Protohaem_IX_farnesylTrfase"/>
</dbReference>
<dbReference type="Proteomes" id="UP000837801">
    <property type="component" value="Unassembled WGS sequence"/>
</dbReference>
<comment type="caution">
    <text evidence="13">The sequence shown here is derived from an EMBL/GenBank/DDBJ whole genome shotgun (WGS) entry which is preliminary data.</text>
</comment>
<dbReference type="HAMAP" id="MF_00154">
    <property type="entry name" value="CyoE_CtaB"/>
    <property type="match status" value="1"/>
</dbReference>
<feature type="transmembrane region" description="Helical" evidence="12">
    <location>
        <begin position="261"/>
        <end position="279"/>
    </location>
</feature>
<evidence type="ECO:0000256" key="10">
    <source>
        <dbReference type="ARBA" id="ARBA00023136"/>
    </source>
</evidence>
<keyword evidence="9" id="KW-0350">Heme biosynthesis</keyword>
<keyword evidence="14" id="KW-1185">Reference proteome</keyword>
<feature type="transmembrane region" description="Helical" evidence="12">
    <location>
        <begin position="226"/>
        <end position="249"/>
    </location>
</feature>
<dbReference type="GO" id="GO:0008495">
    <property type="term" value="F:protoheme IX farnesyltransferase activity"/>
    <property type="evidence" value="ECO:0007669"/>
    <property type="project" value="InterPro"/>
</dbReference>
<dbReference type="Pfam" id="PF01040">
    <property type="entry name" value="UbiA"/>
    <property type="match status" value="1"/>
</dbReference>
<feature type="transmembrane region" description="Helical" evidence="12">
    <location>
        <begin position="141"/>
        <end position="159"/>
    </location>
</feature>
<evidence type="ECO:0000256" key="3">
    <source>
        <dbReference type="ARBA" id="ARBA00016335"/>
    </source>
</evidence>
<evidence type="ECO:0000256" key="8">
    <source>
        <dbReference type="ARBA" id="ARBA00023128"/>
    </source>
</evidence>
<keyword evidence="8" id="KW-0496">Mitochondrion</keyword>
<evidence type="ECO:0000256" key="2">
    <source>
        <dbReference type="ARBA" id="ARBA00005985"/>
    </source>
</evidence>
<protein>
    <recommendedName>
        <fullName evidence="3">Protoheme IX farnesyltransferase, mitochondrial</fullName>
    </recommendedName>
    <alternativeName>
        <fullName evidence="11">Heme O synthase</fullName>
    </alternativeName>
</protein>
<keyword evidence="4" id="KW-0808">Transferase</keyword>
<keyword evidence="7 12" id="KW-1133">Transmembrane helix</keyword>
<evidence type="ECO:0000256" key="5">
    <source>
        <dbReference type="ARBA" id="ARBA00022692"/>
    </source>
</evidence>
<name>A0A9P0QV01_9ASCO</name>
<sequence length="448" mass="49969">MATRILLPRLNNASNFNFFFNNTKKNLLIDQNFIGNQFLYRKYVAGRMKMRKEHLLVQEGDENMTLNKVATKVLNCHDDGKAGSKDITGNPNSHVPFKVVPCAPKLRKPSNDEAQSTTVTVSRSEISKLISPYIKLAKPRLTVLVILSAICSYAISPYSVALPKLIFLTLGTGLSSAAANAINMAREPEFDRQMPRTSGRPIVTGALTPQQGYKFAAVTGTLGCTILYLGVNTIVAQLGFLNIVLYAWIYTSLKRKSILNTWVGALVGAIPPLMGWAAASSLMSEPGAWCVAALLYAWQFPHFNALSHNIADQYKNAGYKMTAAENPKLNARVAFRYSLLMFPICFGLSYFGVTDWVFAADSSLANGWMTYWAYKFWKQQRENYSAKNGFKPTAEGITLANVYAKKVFWSSVWHLPAVLILAMLHKKGQWDRLFEYLGIRKSKCQPLV</sequence>
<evidence type="ECO:0000313" key="13">
    <source>
        <dbReference type="EMBL" id="CAH2355575.1"/>
    </source>
</evidence>
<feature type="transmembrane region" description="Helical" evidence="12">
    <location>
        <begin position="337"/>
        <end position="359"/>
    </location>
</feature>
<keyword evidence="10 12" id="KW-0472">Membrane</keyword>
<dbReference type="PANTHER" id="PTHR43448:SF2">
    <property type="entry name" value="PROTOHEME IX FARNESYLTRANSFERASE, MITOCHONDRIAL"/>
    <property type="match status" value="1"/>
</dbReference>
<dbReference type="OrthoDB" id="5211at2759"/>
<feature type="transmembrane region" description="Helical" evidence="12">
    <location>
        <begin position="407"/>
        <end position="424"/>
    </location>
</feature>
<comment type="similarity">
    <text evidence="2">Belongs to the UbiA prenyltransferase family.</text>
</comment>
<dbReference type="InterPro" id="IPR030470">
    <property type="entry name" value="UbiA_prenylTrfase_CS"/>
</dbReference>
<dbReference type="PANTHER" id="PTHR43448">
    <property type="entry name" value="PROTOHEME IX FARNESYLTRANSFERASE, MITOCHONDRIAL"/>
    <property type="match status" value="1"/>
</dbReference>
<organism evidence="13 14">
    <name type="scientific">[Candida] railenensis</name>
    <dbReference type="NCBI Taxonomy" id="45579"/>
    <lineage>
        <taxon>Eukaryota</taxon>
        <taxon>Fungi</taxon>
        <taxon>Dikarya</taxon>
        <taxon>Ascomycota</taxon>
        <taxon>Saccharomycotina</taxon>
        <taxon>Pichiomycetes</taxon>
        <taxon>Debaryomycetaceae</taxon>
        <taxon>Kurtzmaniella</taxon>
    </lineage>
</organism>
<dbReference type="InterPro" id="IPR044878">
    <property type="entry name" value="UbiA_sf"/>
</dbReference>
<dbReference type="GO" id="GO:0031966">
    <property type="term" value="C:mitochondrial membrane"/>
    <property type="evidence" value="ECO:0007669"/>
    <property type="project" value="UniProtKB-SubCell"/>
</dbReference>
<proteinExistence type="inferred from homology"/>
<dbReference type="AlphaFoldDB" id="A0A9P0QV01"/>
<reference evidence="13" key="1">
    <citation type="submission" date="2022-03" db="EMBL/GenBank/DDBJ databases">
        <authorList>
            <person name="Legras J.-L."/>
            <person name="Devillers H."/>
            <person name="Grondin C."/>
        </authorList>
    </citation>
    <scope>NUCLEOTIDE SEQUENCE</scope>
    <source>
        <strain evidence="13">CLIB 1423</strain>
    </source>
</reference>
<keyword evidence="6" id="KW-0809">Transit peptide</keyword>
<evidence type="ECO:0000256" key="1">
    <source>
        <dbReference type="ARBA" id="ARBA00004225"/>
    </source>
</evidence>
<dbReference type="Gene3D" id="1.10.357.140">
    <property type="entry name" value="UbiA prenyltransferase"/>
    <property type="match status" value="1"/>
</dbReference>
<accession>A0A9P0QV01</accession>
<dbReference type="PROSITE" id="PS00943">
    <property type="entry name" value="UBIA"/>
    <property type="match status" value="1"/>
</dbReference>
<evidence type="ECO:0000256" key="9">
    <source>
        <dbReference type="ARBA" id="ARBA00023133"/>
    </source>
</evidence>
<dbReference type="EMBL" id="CAKXYY010000029">
    <property type="protein sequence ID" value="CAH2355575.1"/>
    <property type="molecule type" value="Genomic_DNA"/>
</dbReference>
<evidence type="ECO:0000256" key="11">
    <source>
        <dbReference type="ARBA" id="ARBA00030253"/>
    </source>
</evidence>